<dbReference type="Proteomes" id="UP000326537">
    <property type="component" value="Segment"/>
</dbReference>
<keyword evidence="3" id="KW-1185">Reference proteome</keyword>
<evidence type="ECO:0000313" key="3">
    <source>
        <dbReference type="Proteomes" id="UP000326537"/>
    </source>
</evidence>
<gene>
    <name evidence="2" type="ORF">VBApiPXC38_15</name>
</gene>
<evidence type="ECO:0000256" key="1">
    <source>
        <dbReference type="SAM" id="MobiDB-lite"/>
    </source>
</evidence>
<reference evidence="2 3" key="1">
    <citation type="submission" date="2019-09" db="EMBL/GenBank/DDBJ databases">
        <title>The characteristics and genome analysis of VB_ApiP_XC38, a novel N4-like phage Infecting Acinetobacter pittii.</title>
        <authorList>
            <person name="Cheng M."/>
        </authorList>
    </citation>
    <scope>NUCLEOTIDE SEQUENCE [LARGE SCALE GENOMIC DNA]</scope>
</reference>
<evidence type="ECO:0000313" key="2">
    <source>
        <dbReference type="EMBL" id="QFR59702.1"/>
    </source>
</evidence>
<name>A0A5P8PR03_9CAUD</name>
<feature type="region of interest" description="Disordered" evidence="1">
    <location>
        <begin position="1"/>
        <end position="26"/>
    </location>
</feature>
<feature type="compositionally biased region" description="Basic and acidic residues" evidence="1">
    <location>
        <begin position="1"/>
        <end position="10"/>
    </location>
</feature>
<dbReference type="EMBL" id="MN508356">
    <property type="protein sequence ID" value="QFR59702.1"/>
    <property type="molecule type" value="Genomic_DNA"/>
</dbReference>
<organism evidence="2 3">
    <name type="scientific">Acinetobacter phage VB_ApiP_XC38</name>
    <dbReference type="NCBI Taxonomy" id="2655002"/>
    <lineage>
        <taxon>Viruses</taxon>
        <taxon>Duplodnaviria</taxon>
        <taxon>Heunggongvirae</taxon>
        <taxon>Uroviricota</taxon>
        <taxon>Caudoviricetes</taxon>
        <taxon>Schitoviridae</taxon>
        <taxon>Exceevirus</taxon>
        <taxon>Exceevirus Xc38</taxon>
    </lineage>
</organism>
<sequence>MNQRGREYRIRQAKRKKQLAAKQFKDNDWKASEKAIGIHAETPTRCSCDMCGNPRKHLGNSKHGKTISELSSGVDVQLDIAT</sequence>
<proteinExistence type="predicted"/>
<protein>
    <submittedName>
        <fullName evidence="2">Uncharacterized protein</fullName>
    </submittedName>
</protein>
<accession>A0A5P8PR03</accession>